<reference evidence="4 5" key="1">
    <citation type="submission" date="2019-05" db="EMBL/GenBank/DDBJ databases">
        <authorList>
            <person name="Chen C."/>
        </authorList>
    </citation>
    <scope>NUCLEOTIDE SEQUENCE [LARGE SCALE GENOMIC DNA]</scope>
    <source>
        <strain evidence="4 5">HB172198</strain>
    </source>
</reference>
<dbReference type="KEGG" id="palo:E6C60_3834"/>
<dbReference type="NCBIfam" id="TIGR02532">
    <property type="entry name" value="IV_pilin_GFxxxE"/>
    <property type="match status" value="1"/>
</dbReference>
<dbReference type="OrthoDB" id="2969353at2"/>
<comment type="subcellular location">
    <subcellularLocation>
        <location evidence="1">Cell surface</location>
    </subcellularLocation>
</comment>
<accession>A0A4P8XUN9</accession>
<dbReference type="InterPro" id="IPR012902">
    <property type="entry name" value="N_methyl_site"/>
</dbReference>
<name>A0A4P8XUN9_9BACL</name>
<evidence type="ECO:0000256" key="1">
    <source>
        <dbReference type="ARBA" id="ARBA00004241"/>
    </source>
</evidence>
<keyword evidence="2" id="KW-0178">Competence</keyword>
<dbReference type="GO" id="GO:0030420">
    <property type="term" value="P:establishment of competence for transformation"/>
    <property type="evidence" value="ECO:0007669"/>
    <property type="project" value="UniProtKB-KW"/>
</dbReference>
<dbReference type="EMBL" id="CP040396">
    <property type="protein sequence ID" value="QCT04539.1"/>
    <property type="molecule type" value="Genomic_DNA"/>
</dbReference>
<dbReference type="RefSeq" id="WP_138227234.1">
    <property type="nucleotide sequence ID" value="NZ_CP040396.1"/>
</dbReference>
<evidence type="ECO:0000313" key="4">
    <source>
        <dbReference type="EMBL" id="QCT04539.1"/>
    </source>
</evidence>
<dbReference type="GO" id="GO:0009986">
    <property type="term" value="C:cell surface"/>
    <property type="evidence" value="ECO:0007669"/>
    <property type="project" value="UniProtKB-SubCell"/>
</dbReference>
<evidence type="ECO:0000256" key="2">
    <source>
        <dbReference type="ARBA" id="ARBA00023287"/>
    </source>
</evidence>
<proteinExistence type="predicted"/>
<keyword evidence="5" id="KW-1185">Reference proteome</keyword>
<keyword evidence="3" id="KW-0812">Transmembrane</keyword>
<feature type="transmembrane region" description="Helical" evidence="3">
    <location>
        <begin position="12"/>
        <end position="41"/>
    </location>
</feature>
<gene>
    <name evidence="4" type="ORF">E6C60_3834</name>
</gene>
<keyword evidence="3" id="KW-1133">Transmembrane helix</keyword>
<dbReference type="Proteomes" id="UP000300879">
    <property type="component" value="Chromosome"/>
</dbReference>
<dbReference type="Pfam" id="PF07963">
    <property type="entry name" value="N_methyl"/>
    <property type="match status" value="1"/>
</dbReference>
<sequence length="181" mass="19531">MRKFVDLWRRQHGFTVIELIAAIAVFSLVAGLISTVTIMGFNQYNRISLENSLREEGDIIMSAVMTELYTFAPDTIVDIQDRSGILLQKGEGSTLQQRRIEIAGGSLSIGQVDPLSVSDAANPYDIQADLSGSVIEATSADGRICGTEATCASGLINIRLNLSRTVKGDEGGLELESKFGF</sequence>
<evidence type="ECO:0008006" key="6">
    <source>
        <dbReference type="Google" id="ProtNLM"/>
    </source>
</evidence>
<dbReference type="AlphaFoldDB" id="A0A4P8XUN9"/>
<protein>
    <recommendedName>
        <fullName evidence="6">Prepilin-type N-terminal cleavage/methylation domain-containing protein</fullName>
    </recommendedName>
</protein>
<evidence type="ECO:0000313" key="5">
    <source>
        <dbReference type="Proteomes" id="UP000300879"/>
    </source>
</evidence>
<keyword evidence="3" id="KW-0472">Membrane</keyword>
<organism evidence="4 5">
    <name type="scientific">Paenibacillus algicola</name>
    <dbReference type="NCBI Taxonomy" id="2565926"/>
    <lineage>
        <taxon>Bacteria</taxon>
        <taxon>Bacillati</taxon>
        <taxon>Bacillota</taxon>
        <taxon>Bacilli</taxon>
        <taxon>Bacillales</taxon>
        <taxon>Paenibacillaceae</taxon>
        <taxon>Paenibacillus</taxon>
    </lineage>
</organism>
<evidence type="ECO:0000256" key="3">
    <source>
        <dbReference type="SAM" id="Phobius"/>
    </source>
</evidence>